<proteinExistence type="predicted"/>
<name>I4HHY0_MICAE</name>
<accession>I4HHY0</accession>
<dbReference type="EMBL" id="CAIN01000053">
    <property type="protein sequence ID" value="CCI21654.1"/>
    <property type="molecule type" value="Genomic_DNA"/>
</dbReference>
<comment type="caution">
    <text evidence="1">The sequence shown here is derived from an EMBL/GenBank/DDBJ whole genome shotgun (WGS) entry which is preliminary data.</text>
</comment>
<gene>
    <name evidence="1" type="ORF">MICAG_1460006</name>
</gene>
<evidence type="ECO:0000313" key="1">
    <source>
        <dbReference type="EMBL" id="CCI21654.1"/>
    </source>
</evidence>
<organism evidence="1 2">
    <name type="scientific">Microcystis aeruginosa PCC 9808</name>
    <dbReference type="NCBI Taxonomy" id="1160284"/>
    <lineage>
        <taxon>Bacteria</taxon>
        <taxon>Bacillati</taxon>
        <taxon>Cyanobacteriota</taxon>
        <taxon>Cyanophyceae</taxon>
        <taxon>Oscillatoriophycideae</taxon>
        <taxon>Chroococcales</taxon>
        <taxon>Microcystaceae</taxon>
        <taxon>Microcystis</taxon>
    </lineage>
</organism>
<dbReference type="AlphaFoldDB" id="I4HHY0"/>
<evidence type="ECO:0000313" key="2">
    <source>
        <dbReference type="Proteomes" id="UP000005291"/>
    </source>
</evidence>
<sequence length="65" mass="7581">MKIEGERSYFCTNINLIICVQSEVNLDWVRGEEAPIDDDIVINFAERTKSKLKIGHYPPLFFLLH</sequence>
<reference evidence="1 2" key="1">
    <citation type="submission" date="2012-04" db="EMBL/GenBank/DDBJ databases">
        <authorList>
            <person name="Genoscope - CEA"/>
        </authorList>
    </citation>
    <scope>NUCLEOTIDE SEQUENCE [LARGE SCALE GENOMIC DNA]</scope>
    <source>
        <strain evidence="1 2">9808</strain>
    </source>
</reference>
<protein>
    <submittedName>
        <fullName evidence="1">Uncharacterized protein</fullName>
    </submittedName>
</protein>
<dbReference type="HOGENOM" id="CLU_2844921_0_0_3"/>
<dbReference type="Proteomes" id="UP000005291">
    <property type="component" value="Unassembled WGS sequence"/>
</dbReference>